<evidence type="ECO:0000313" key="2">
    <source>
        <dbReference type="Proteomes" id="UP001157502"/>
    </source>
</evidence>
<keyword evidence="2" id="KW-1185">Reference proteome</keyword>
<gene>
    <name evidence="1" type="ORF">DPEC_G00064260</name>
</gene>
<comment type="caution">
    <text evidence="1">The sequence shown here is derived from an EMBL/GenBank/DDBJ whole genome shotgun (WGS) entry which is preliminary data.</text>
</comment>
<organism evidence="1 2">
    <name type="scientific">Dallia pectoralis</name>
    <name type="common">Alaska blackfish</name>
    <dbReference type="NCBI Taxonomy" id="75939"/>
    <lineage>
        <taxon>Eukaryota</taxon>
        <taxon>Metazoa</taxon>
        <taxon>Chordata</taxon>
        <taxon>Craniata</taxon>
        <taxon>Vertebrata</taxon>
        <taxon>Euteleostomi</taxon>
        <taxon>Actinopterygii</taxon>
        <taxon>Neopterygii</taxon>
        <taxon>Teleostei</taxon>
        <taxon>Protacanthopterygii</taxon>
        <taxon>Esociformes</taxon>
        <taxon>Umbridae</taxon>
        <taxon>Dallia</taxon>
    </lineage>
</organism>
<dbReference type="EMBL" id="CM055732">
    <property type="protein sequence ID" value="KAJ8012011.1"/>
    <property type="molecule type" value="Genomic_DNA"/>
</dbReference>
<reference evidence="1" key="1">
    <citation type="submission" date="2021-05" db="EMBL/GenBank/DDBJ databases">
        <authorList>
            <person name="Pan Q."/>
            <person name="Jouanno E."/>
            <person name="Zahm M."/>
            <person name="Klopp C."/>
            <person name="Cabau C."/>
            <person name="Louis A."/>
            <person name="Berthelot C."/>
            <person name="Parey E."/>
            <person name="Roest Crollius H."/>
            <person name="Montfort J."/>
            <person name="Robinson-Rechavi M."/>
            <person name="Bouchez O."/>
            <person name="Lampietro C."/>
            <person name="Lopez Roques C."/>
            <person name="Donnadieu C."/>
            <person name="Postlethwait J."/>
            <person name="Bobe J."/>
            <person name="Dillon D."/>
            <person name="Chandos A."/>
            <person name="von Hippel F."/>
            <person name="Guiguen Y."/>
        </authorList>
    </citation>
    <scope>NUCLEOTIDE SEQUENCE</scope>
    <source>
        <strain evidence="1">YG-Jan2019</strain>
    </source>
</reference>
<protein>
    <submittedName>
        <fullName evidence="1">Uncharacterized protein</fullName>
    </submittedName>
</protein>
<dbReference type="Proteomes" id="UP001157502">
    <property type="component" value="Chromosome 5"/>
</dbReference>
<proteinExistence type="predicted"/>
<sequence length="136" mass="15782">MGFNGESDVTEEFGAMGFFVWASQYTCILIPDAYNTRALNNDICPRCPAVCSHRDKPQWHQRVPFKPTYFHAIYLGIRSRRSGHHDGWRFYWRMVYEFADVSMLHLLATFLESAPQLVLQLCIIIQTHKLQAVQGT</sequence>
<name>A0ACC2H7Q1_DALPE</name>
<accession>A0ACC2H7Q1</accession>
<evidence type="ECO:0000313" key="1">
    <source>
        <dbReference type="EMBL" id="KAJ8012011.1"/>
    </source>
</evidence>